<keyword evidence="2" id="KW-1185">Reference proteome</keyword>
<name>A0ABN2R1I0_9ACTN</name>
<organism evidence="1 2">
    <name type="scientific">Catenulispora subtropica</name>
    <dbReference type="NCBI Taxonomy" id="450798"/>
    <lineage>
        <taxon>Bacteria</taxon>
        <taxon>Bacillati</taxon>
        <taxon>Actinomycetota</taxon>
        <taxon>Actinomycetes</taxon>
        <taxon>Catenulisporales</taxon>
        <taxon>Catenulisporaceae</taxon>
        <taxon>Catenulispora</taxon>
    </lineage>
</organism>
<dbReference type="Proteomes" id="UP001499854">
    <property type="component" value="Unassembled WGS sequence"/>
</dbReference>
<sequence length="49" mass="5254">MARGPARNGRGSLARHEYGTIAAGRLSMHLAEIALTPAVTERPLKRIAD</sequence>
<comment type="caution">
    <text evidence="1">The sequence shown here is derived from an EMBL/GenBank/DDBJ whole genome shotgun (WGS) entry which is preliminary data.</text>
</comment>
<proteinExistence type="predicted"/>
<evidence type="ECO:0000313" key="1">
    <source>
        <dbReference type="EMBL" id="GAA1961850.1"/>
    </source>
</evidence>
<evidence type="ECO:0000313" key="2">
    <source>
        <dbReference type="Proteomes" id="UP001499854"/>
    </source>
</evidence>
<accession>A0ABN2R1I0</accession>
<gene>
    <name evidence="1" type="ORF">GCM10009838_18170</name>
</gene>
<protein>
    <submittedName>
        <fullName evidence="1">Uncharacterized protein</fullName>
    </submittedName>
</protein>
<reference evidence="1 2" key="1">
    <citation type="journal article" date="2019" name="Int. J. Syst. Evol. Microbiol.">
        <title>The Global Catalogue of Microorganisms (GCM) 10K type strain sequencing project: providing services to taxonomists for standard genome sequencing and annotation.</title>
        <authorList>
            <consortium name="The Broad Institute Genomics Platform"/>
            <consortium name="The Broad Institute Genome Sequencing Center for Infectious Disease"/>
            <person name="Wu L."/>
            <person name="Ma J."/>
        </authorList>
    </citation>
    <scope>NUCLEOTIDE SEQUENCE [LARGE SCALE GENOMIC DNA]</scope>
    <source>
        <strain evidence="1 2">JCM 16013</strain>
    </source>
</reference>
<dbReference type="EMBL" id="BAAAQM010000007">
    <property type="protein sequence ID" value="GAA1961850.1"/>
    <property type="molecule type" value="Genomic_DNA"/>
</dbReference>